<name>A0A6G1I1P3_9PEZI</name>
<feature type="compositionally biased region" description="Low complexity" evidence="1">
    <location>
        <begin position="36"/>
        <end position="47"/>
    </location>
</feature>
<dbReference type="AlphaFoldDB" id="A0A6G1I1P3"/>
<evidence type="ECO:0000256" key="1">
    <source>
        <dbReference type="SAM" id="MobiDB-lite"/>
    </source>
</evidence>
<gene>
    <name evidence="2" type="ORF">EJ06DRAFT_528302</name>
</gene>
<protein>
    <submittedName>
        <fullName evidence="2">Uncharacterized protein</fullName>
    </submittedName>
</protein>
<reference evidence="2" key="1">
    <citation type="journal article" date="2020" name="Stud. Mycol.">
        <title>101 Dothideomycetes genomes: a test case for predicting lifestyles and emergence of pathogens.</title>
        <authorList>
            <person name="Haridas S."/>
            <person name="Albert R."/>
            <person name="Binder M."/>
            <person name="Bloem J."/>
            <person name="Labutti K."/>
            <person name="Salamov A."/>
            <person name="Andreopoulos B."/>
            <person name="Baker S."/>
            <person name="Barry K."/>
            <person name="Bills G."/>
            <person name="Bluhm B."/>
            <person name="Cannon C."/>
            <person name="Castanera R."/>
            <person name="Culley D."/>
            <person name="Daum C."/>
            <person name="Ezra D."/>
            <person name="Gonzalez J."/>
            <person name="Henrissat B."/>
            <person name="Kuo A."/>
            <person name="Liang C."/>
            <person name="Lipzen A."/>
            <person name="Lutzoni F."/>
            <person name="Magnuson J."/>
            <person name="Mondo S."/>
            <person name="Nolan M."/>
            <person name="Ohm R."/>
            <person name="Pangilinan J."/>
            <person name="Park H.-J."/>
            <person name="Ramirez L."/>
            <person name="Alfaro M."/>
            <person name="Sun H."/>
            <person name="Tritt A."/>
            <person name="Yoshinaga Y."/>
            <person name="Zwiers L.-H."/>
            <person name="Turgeon B."/>
            <person name="Goodwin S."/>
            <person name="Spatafora J."/>
            <person name="Crous P."/>
            <person name="Grigoriev I."/>
        </authorList>
    </citation>
    <scope>NUCLEOTIDE SEQUENCE</scope>
    <source>
        <strain evidence="2">CBS 262.69</strain>
    </source>
</reference>
<dbReference type="Proteomes" id="UP000799640">
    <property type="component" value="Unassembled WGS sequence"/>
</dbReference>
<keyword evidence="3" id="KW-1185">Reference proteome</keyword>
<accession>A0A6G1I1P3</accession>
<proteinExistence type="predicted"/>
<feature type="region of interest" description="Disordered" evidence="1">
    <location>
        <begin position="1"/>
        <end position="61"/>
    </location>
</feature>
<evidence type="ECO:0000313" key="3">
    <source>
        <dbReference type="Proteomes" id="UP000799640"/>
    </source>
</evidence>
<sequence length="61" mass="6377">MLPPRSASAPPPHQRARAPVPRLEATPRMTNRCGETSLPLHPSSSTLGPAGGIGGTVRRAR</sequence>
<dbReference type="EMBL" id="ML996691">
    <property type="protein sequence ID" value="KAF2402172.1"/>
    <property type="molecule type" value="Genomic_DNA"/>
</dbReference>
<organism evidence="2 3">
    <name type="scientific">Trichodelitschia bisporula</name>
    <dbReference type="NCBI Taxonomy" id="703511"/>
    <lineage>
        <taxon>Eukaryota</taxon>
        <taxon>Fungi</taxon>
        <taxon>Dikarya</taxon>
        <taxon>Ascomycota</taxon>
        <taxon>Pezizomycotina</taxon>
        <taxon>Dothideomycetes</taxon>
        <taxon>Dothideomycetes incertae sedis</taxon>
        <taxon>Phaeotrichales</taxon>
        <taxon>Phaeotrichaceae</taxon>
        <taxon>Trichodelitschia</taxon>
    </lineage>
</organism>
<evidence type="ECO:0000313" key="2">
    <source>
        <dbReference type="EMBL" id="KAF2402172.1"/>
    </source>
</evidence>
<feature type="compositionally biased region" description="Pro residues" evidence="1">
    <location>
        <begin position="1"/>
        <end position="13"/>
    </location>
</feature>